<gene>
    <name evidence="5" type="ORF">FVF75_05795</name>
</gene>
<dbReference type="InterPro" id="IPR036693">
    <property type="entry name" value="TF_LuxR_autoind-bd_dom_sf"/>
</dbReference>
<dbReference type="AlphaFoldDB" id="A0A5D0RNM8"/>
<dbReference type="Pfam" id="PF03472">
    <property type="entry name" value="Autoind_bind"/>
    <property type="match status" value="1"/>
</dbReference>
<keyword evidence="3" id="KW-0804">Transcription</keyword>
<dbReference type="SUPFAM" id="SSF46894">
    <property type="entry name" value="C-terminal effector domain of the bipartite response regulators"/>
    <property type="match status" value="1"/>
</dbReference>
<dbReference type="Pfam" id="PF00196">
    <property type="entry name" value="GerE"/>
    <property type="match status" value="1"/>
</dbReference>
<dbReference type="InterPro" id="IPR000792">
    <property type="entry name" value="Tscrpt_reg_LuxR_C"/>
</dbReference>
<evidence type="ECO:0000313" key="6">
    <source>
        <dbReference type="Proteomes" id="UP000322080"/>
    </source>
</evidence>
<dbReference type="Gene3D" id="1.10.10.10">
    <property type="entry name" value="Winged helix-like DNA-binding domain superfamily/Winged helix DNA-binding domain"/>
    <property type="match status" value="1"/>
</dbReference>
<keyword evidence="2" id="KW-0238">DNA-binding</keyword>
<dbReference type="InterPro" id="IPR016032">
    <property type="entry name" value="Sig_transdc_resp-reg_C-effctor"/>
</dbReference>
<comment type="caution">
    <text evidence="5">The sequence shown here is derived from an EMBL/GenBank/DDBJ whole genome shotgun (WGS) entry which is preliminary data.</text>
</comment>
<feature type="domain" description="HTH luxR-type" evidence="4">
    <location>
        <begin position="168"/>
        <end position="233"/>
    </location>
</feature>
<evidence type="ECO:0000256" key="3">
    <source>
        <dbReference type="ARBA" id="ARBA00023163"/>
    </source>
</evidence>
<dbReference type="InterPro" id="IPR005143">
    <property type="entry name" value="TF_LuxR_autoind-bd_dom"/>
</dbReference>
<proteinExistence type="predicted"/>
<dbReference type="SUPFAM" id="SSF75516">
    <property type="entry name" value="Pheromone-binding domain of LuxR-like quorum-sensing transcription factors"/>
    <property type="match status" value="1"/>
</dbReference>
<evidence type="ECO:0000313" key="5">
    <source>
        <dbReference type="EMBL" id="TYB82238.1"/>
    </source>
</evidence>
<keyword evidence="1" id="KW-0805">Transcription regulation</keyword>
<dbReference type="Gene3D" id="3.30.450.80">
    <property type="entry name" value="Transcription factor LuxR-like, autoinducer-binding domain"/>
    <property type="match status" value="1"/>
</dbReference>
<sequence>MGNRLERLLDSVQAATTLEDFQTATEKTRALYRVRHVVYHWVNSEGERFGAGTYPDAWVDRYLAQDYLRMDPVIFGCFQRFTPANWKDLDWSSKPARVMLHDALDHGLGNQGYSVPVRGPNGQFALFTLNHEAEDDVWAGFIARNGRDLMILAHEFNRKALEFELGEAAQTVPSLSPRELAAMRALAMGKSRAQAAADLSISEHTLRVYIESARHKLGALNTTHAVARALSSGLIIV</sequence>
<evidence type="ECO:0000259" key="4">
    <source>
        <dbReference type="PROSITE" id="PS50043"/>
    </source>
</evidence>
<protein>
    <submittedName>
        <fullName evidence="5">LuxR family transcriptional regulator</fullName>
    </submittedName>
</protein>
<dbReference type="InterPro" id="IPR036388">
    <property type="entry name" value="WH-like_DNA-bd_sf"/>
</dbReference>
<dbReference type="GO" id="GO:0006355">
    <property type="term" value="P:regulation of DNA-templated transcription"/>
    <property type="evidence" value="ECO:0007669"/>
    <property type="project" value="InterPro"/>
</dbReference>
<dbReference type="PROSITE" id="PS50043">
    <property type="entry name" value="HTH_LUXR_2"/>
    <property type="match status" value="1"/>
</dbReference>
<organism evidence="5 6">
    <name type="scientific">Maritimibacter fusiformis</name>
    <dbReference type="NCBI Taxonomy" id="2603819"/>
    <lineage>
        <taxon>Bacteria</taxon>
        <taxon>Pseudomonadati</taxon>
        <taxon>Pseudomonadota</taxon>
        <taxon>Alphaproteobacteria</taxon>
        <taxon>Rhodobacterales</taxon>
        <taxon>Roseobacteraceae</taxon>
        <taxon>Maritimibacter</taxon>
    </lineage>
</organism>
<dbReference type="SMART" id="SM00421">
    <property type="entry name" value="HTH_LUXR"/>
    <property type="match status" value="1"/>
</dbReference>
<name>A0A5D0RNM8_9RHOB</name>
<keyword evidence="6" id="KW-1185">Reference proteome</keyword>
<dbReference type="Proteomes" id="UP000322080">
    <property type="component" value="Unassembled WGS sequence"/>
</dbReference>
<dbReference type="CDD" id="cd06170">
    <property type="entry name" value="LuxR_C_like"/>
    <property type="match status" value="1"/>
</dbReference>
<dbReference type="PRINTS" id="PR00038">
    <property type="entry name" value="HTHLUXR"/>
</dbReference>
<dbReference type="EMBL" id="VSIY01000004">
    <property type="protein sequence ID" value="TYB82238.1"/>
    <property type="molecule type" value="Genomic_DNA"/>
</dbReference>
<reference evidence="5 6" key="1">
    <citation type="submission" date="2019-08" db="EMBL/GenBank/DDBJ databases">
        <title>Identification of a novel species of the genus Boseongicola.</title>
        <authorList>
            <person name="Zhang X.-Q."/>
        </authorList>
    </citation>
    <scope>NUCLEOTIDE SEQUENCE [LARGE SCALE GENOMIC DNA]</scope>
    <source>
        <strain evidence="5 6">HY14</strain>
    </source>
</reference>
<dbReference type="PANTHER" id="PTHR44688">
    <property type="entry name" value="DNA-BINDING TRANSCRIPTIONAL ACTIVATOR DEVR_DOSR"/>
    <property type="match status" value="1"/>
</dbReference>
<evidence type="ECO:0000256" key="2">
    <source>
        <dbReference type="ARBA" id="ARBA00023125"/>
    </source>
</evidence>
<evidence type="ECO:0000256" key="1">
    <source>
        <dbReference type="ARBA" id="ARBA00023015"/>
    </source>
</evidence>
<dbReference type="RefSeq" id="WP_148377001.1">
    <property type="nucleotide sequence ID" value="NZ_VSIY01000004.1"/>
</dbReference>
<dbReference type="PANTHER" id="PTHR44688:SF16">
    <property type="entry name" value="DNA-BINDING TRANSCRIPTIONAL ACTIVATOR DEVR_DOSR"/>
    <property type="match status" value="1"/>
</dbReference>
<accession>A0A5D0RNM8</accession>
<dbReference type="GO" id="GO:0003677">
    <property type="term" value="F:DNA binding"/>
    <property type="evidence" value="ECO:0007669"/>
    <property type="project" value="UniProtKB-KW"/>
</dbReference>